<dbReference type="GO" id="GO:0016301">
    <property type="term" value="F:kinase activity"/>
    <property type="evidence" value="ECO:0007669"/>
    <property type="project" value="UniProtKB-KW"/>
</dbReference>
<dbReference type="Proteomes" id="UP001239462">
    <property type="component" value="Unassembled WGS sequence"/>
</dbReference>
<evidence type="ECO:0000256" key="5">
    <source>
        <dbReference type="PROSITE-ProRule" id="PRU10141"/>
    </source>
</evidence>
<accession>A0ABT7PNQ0</accession>
<dbReference type="Gene3D" id="1.10.10.1320">
    <property type="entry name" value="Anti-sigma factor, zinc-finger domain"/>
    <property type="match status" value="1"/>
</dbReference>
<comment type="caution">
    <text evidence="8">The sequence shown here is derived from an EMBL/GenBank/DDBJ whole genome shotgun (WGS) entry which is preliminary data.</text>
</comment>
<keyword evidence="9" id="KW-1185">Reference proteome</keyword>
<dbReference type="PROSITE" id="PS00108">
    <property type="entry name" value="PROTEIN_KINASE_ST"/>
    <property type="match status" value="1"/>
</dbReference>
<dbReference type="InterPro" id="IPR017441">
    <property type="entry name" value="Protein_kinase_ATP_BS"/>
</dbReference>
<dbReference type="PROSITE" id="PS50011">
    <property type="entry name" value="PROTEIN_KINASE_DOM"/>
    <property type="match status" value="1"/>
</dbReference>
<evidence type="ECO:0000256" key="4">
    <source>
        <dbReference type="ARBA" id="ARBA00022840"/>
    </source>
</evidence>
<proteinExistence type="predicted"/>
<evidence type="ECO:0000313" key="8">
    <source>
        <dbReference type="EMBL" id="MDM4018107.1"/>
    </source>
</evidence>
<evidence type="ECO:0000256" key="3">
    <source>
        <dbReference type="ARBA" id="ARBA00022777"/>
    </source>
</evidence>
<keyword evidence="3 8" id="KW-0418">Kinase</keyword>
<dbReference type="SUPFAM" id="SSF56112">
    <property type="entry name" value="Protein kinase-like (PK-like)"/>
    <property type="match status" value="1"/>
</dbReference>
<dbReference type="Gene3D" id="1.10.510.10">
    <property type="entry name" value="Transferase(Phosphotransferase) domain 1"/>
    <property type="match status" value="1"/>
</dbReference>
<dbReference type="PANTHER" id="PTHR43289:SF34">
    <property type="entry name" value="SERINE_THREONINE-PROTEIN KINASE YBDM-RELATED"/>
    <property type="match status" value="1"/>
</dbReference>
<dbReference type="InterPro" id="IPR008271">
    <property type="entry name" value="Ser/Thr_kinase_AS"/>
</dbReference>
<keyword evidence="4 5" id="KW-0067">ATP-binding</keyword>
<name>A0ABT7PNQ0_9BACT</name>
<dbReference type="RefSeq" id="WP_289165753.1">
    <property type="nucleotide sequence ID" value="NZ_JASZZN010000019.1"/>
</dbReference>
<keyword evidence="2 5" id="KW-0547">Nucleotide-binding</keyword>
<dbReference type="Pfam" id="PF00069">
    <property type="entry name" value="Pkinase"/>
    <property type="match status" value="1"/>
</dbReference>
<dbReference type="InterPro" id="IPR016024">
    <property type="entry name" value="ARM-type_fold"/>
</dbReference>
<feature type="binding site" evidence="5">
    <location>
        <position position="124"/>
    </location>
    <ligand>
        <name>ATP</name>
        <dbReference type="ChEBI" id="CHEBI:30616"/>
    </ligand>
</feature>
<evidence type="ECO:0000256" key="2">
    <source>
        <dbReference type="ARBA" id="ARBA00022741"/>
    </source>
</evidence>
<evidence type="ECO:0000313" key="9">
    <source>
        <dbReference type="Proteomes" id="UP001239462"/>
    </source>
</evidence>
<keyword evidence="1" id="KW-0808">Transferase</keyword>
<dbReference type="InterPro" id="IPR041916">
    <property type="entry name" value="Anti_sigma_zinc_sf"/>
</dbReference>
<dbReference type="Gene3D" id="3.30.200.20">
    <property type="entry name" value="Phosphorylase Kinase, domain 1"/>
    <property type="match status" value="1"/>
</dbReference>
<dbReference type="Gene3D" id="3.30.1950.10">
    <property type="entry name" value="wza like domain"/>
    <property type="match status" value="1"/>
</dbReference>
<dbReference type="CDD" id="cd14014">
    <property type="entry name" value="STKc_PknB_like"/>
    <property type="match status" value="1"/>
</dbReference>
<evidence type="ECO:0000259" key="7">
    <source>
        <dbReference type="PROSITE" id="PS50011"/>
    </source>
</evidence>
<protein>
    <submittedName>
        <fullName evidence="8">Protein kinase</fullName>
    </submittedName>
</protein>
<evidence type="ECO:0000256" key="6">
    <source>
        <dbReference type="SAM" id="MobiDB-lite"/>
    </source>
</evidence>
<sequence>MQTTLCPPPDQLRDYLSGKLDATSSDSVAQHLQDCEDCERTATDLETEPDTLVELLQANLPVNSDFGESNDRDSSPTSDSNEILNELMPSELGQYELLSRLGTGGMGAVYLARHKSLDKQVALKLLPALPAQNPEFVARFQREMRAAGKLDHPAIVRTTDAGEQGGIHFLVMDAIDGVNLSCISRAEEKLTIADACEVIRQTAIGLAHAHEKGIVHRDVKPSNLMLDTDGAVRILDFGLAQTGFWDLGSAEITTVGQLMGTLDYMAPEQAERGGAVDYRADLYSLGATLFRLLTGRAPLAAAPNLTPLEKLRLLATHKPPRLRSLRPDVPEALGELVDSMLSGDPAGRPASATHAAELLEPFAEPADLVSLLIRARSKPAVADDSFVVSPVLQRNLADSEQLVPIQTVAASQSNGDQSNTGRRGLFWLFLATASAMLFGGIMMVLELRKGQLVIDSEADVQVKIVSVDSQGQRAEIDELRIEPGTKVTRLQAGKYEITLDAPSDSFGVTNKTFSIRNRETVVATIVRKASEPDSDENALETDRMIAEATPEDPRLNEVVYDGETLDTWLRRLKFERNPKEVSRTIHAINSLADESLREVIEEPLIEFLVSLEGKRREFYTSAIEPLATCTGSEFYQVAADIIKQLDSQETKLLFLRSAFDELRIIEINGAEQYDEFLEVIAGLLLSDSPELADETAFLLRGLADFAAGGDALEFQKRVVERLKSIETLTNKQFWLAYPVRYLHRAARPLKYVMTCEPIRIEVTRRAIEVLTSEQQVNQLVTQAAIFIRSQVKFHLELDSEQRKQVVSHLADFLSKAADTPTRSLAEYLVPRALWDFAAPLTPLGHFGEATEPRVNNFVAVLNLIDVANLQETLSSPLSKFHEAFRETPLHGKDSLRDALRHPQNFSWSPVTKGPGKSLLYPRVVYLQSGFLIGKNATELFARFDERLPADIAKEVDGALDQLEFGTDQEQASAINVLVEFMPERYLSRAATLVENYFSKQTHALPTSAILELLNRATGDDFIASYVRVLESSSDDNRIKLLRVANFSKIEGFSCSDPEKLEPLLRWCDQAIGQSDSINNQETASILWMLYSLLFETTRTSVTCQERVIDHLEAYEHLGSDYWLVRRLDMDGEGRLGLPMRLAILKKAIAELKNTSDDPESNDCQALAVIISGVESIPELSSPQQNALIDELRNRLDAAAKNPSVYSEIESLSSRYKMGEPRFGDVDILEGDSRESDEKPTNVIVLVLNLLIDLSNDSTSELVEIAKPEITALHHAIEERNVTFSKPLFGRNVWPKVGWESLIARLSKGELVFHVWYLQTGALLGKDVQLLNQRPTDLYQAEVERKLRLVSPGDTLAVKIPGLLPQTGDPPILQAGTAAPVTGIPVTVSDDGTIQLPLIDPLPVKGLDLQQVTEAISKTYVVEQEILRSDSAHAISVNFLVRAGQAVEVRNLSGSSGATKPEKR</sequence>
<dbReference type="SMART" id="SM00220">
    <property type="entry name" value="S_TKc"/>
    <property type="match status" value="1"/>
</dbReference>
<organism evidence="8 9">
    <name type="scientific">Roseiconus lacunae</name>
    <dbReference type="NCBI Taxonomy" id="2605694"/>
    <lineage>
        <taxon>Bacteria</taxon>
        <taxon>Pseudomonadati</taxon>
        <taxon>Planctomycetota</taxon>
        <taxon>Planctomycetia</taxon>
        <taxon>Pirellulales</taxon>
        <taxon>Pirellulaceae</taxon>
        <taxon>Roseiconus</taxon>
    </lineage>
</organism>
<feature type="region of interest" description="Disordered" evidence="6">
    <location>
        <begin position="61"/>
        <end position="82"/>
    </location>
</feature>
<evidence type="ECO:0000256" key="1">
    <source>
        <dbReference type="ARBA" id="ARBA00022679"/>
    </source>
</evidence>
<dbReference type="InterPro" id="IPR011009">
    <property type="entry name" value="Kinase-like_dom_sf"/>
</dbReference>
<gene>
    <name evidence="8" type="ORF">QTN89_21845</name>
</gene>
<dbReference type="InterPro" id="IPR003715">
    <property type="entry name" value="Poly_export_N"/>
</dbReference>
<dbReference type="Pfam" id="PF02563">
    <property type="entry name" value="Poly_export"/>
    <property type="match status" value="1"/>
</dbReference>
<feature type="domain" description="Protein kinase" evidence="7">
    <location>
        <begin position="95"/>
        <end position="363"/>
    </location>
</feature>
<reference evidence="8 9" key="1">
    <citation type="submission" date="2023-06" db="EMBL/GenBank/DDBJ databases">
        <title>Roseiconus lacunae JC819 isolated from Gulf of Mannar region, Tamil Nadu.</title>
        <authorList>
            <person name="Pk S."/>
            <person name="Ch S."/>
            <person name="Ch V.R."/>
        </authorList>
    </citation>
    <scope>NUCLEOTIDE SEQUENCE [LARGE SCALE GENOMIC DNA]</scope>
    <source>
        <strain evidence="8 9">JC819</strain>
    </source>
</reference>
<dbReference type="SUPFAM" id="SSF48371">
    <property type="entry name" value="ARM repeat"/>
    <property type="match status" value="1"/>
</dbReference>
<dbReference type="InterPro" id="IPR000719">
    <property type="entry name" value="Prot_kinase_dom"/>
</dbReference>
<dbReference type="PANTHER" id="PTHR43289">
    <property type="entry name" value="MITOGEN-ACTIVATED PROTEIN KINASE KINASE KINASE 20-RELATED"/>
    <property type="match status" value="1"/>
</dbReference>
<dbReference type="PROSITE" id="PS00107">
    <property type="entry name" value="PROTEIN_KINASE_ATP"/>
    <property type="match status" value="1"/>
</dbReference>
<dbReference type="EMBL" id="JASZZN010000019">
    <property type="protein sequence ID" value="MDM4018107.1"/>
    <property type="molecule type" value="Genomic_DNA"/>
</dbReference>